<dbReference type="OrthoDB" id="197206at2759"/>
<dbReference type="GO" id="GO:0005524">
    <property type="term" value="F:ATP binding"/>
    <property type="evidence" value="ECO:0007669"/>
    <property type="project" value="UniProtKB-KW"/>
</dbReference>
<protein>
    <recommendedName>
        <fullName evidence="3 12">Tyrosine--tRNA ligase</fullName>
        <ecNumber evidence="3 12">6.1.1.1</ecNumber>
    </recommendedName>
    <alternativeName>
        <fullName evidence="10 12">Tyrosyl-tRNA synthetase</fullName>
    </alternativeName>
</protein>
<sequence>MALSPEEKYNLLSRNLQEVLGEDKIKSILNERDLKIYWGTATTGKPHIAYFVPMSKIADFLRAGAEVTILFADLHAYLDNMKAPWELLALRVQYYEHTIKAMLQSIGVPIEKLKFVKGTDYQLSKEYTLDVYRLSSVITEHDAKKAGAEVVKQVDHPLVSGLLYPGLQALDEEYLKVDAQFGGVDQRKDFHFC</sequence>
<dbReference type="PIRSF" id="PIRSF006588">
    <property type="entry name" value="TyrRS_arch_euk"/>
    <property type="match status" value="1"/>
</dbReference>
<dbReference type="Proteomes" id="UP001152888">
    <property type="component" value="Unassembled WGS sequence"/>
</dbReference>
<keyword evidence="7 12" id="KW-0067">ATP-binding</keyword>
<dbReference type="InterPro" id="IPR023617">
    <property type="entry name" value="Tyr-tRNA-ligase_arc/euk-type"/>
</dbReference>
<accession>A0A9P0Q755</accession>
<dbReference type="FunFam" id="3.40.50.620:FF:000040">
    <property type="entry name" value="Tyrosine--tRNA ligase"/>
    <property type="match status" value="1"/>
</dbReference>
<evidence type="ECO:0000256" key="9">
    <source>
        <dbReference type="ARBA" id="ARBA00023146"/>
    </source>
</evidence>
<dbReference type="NCBIfam" id="TIGR00234">
    <property type="entry name" value="tyrS"/>
    <property type="match status" value="1"/>
</dbReference>
<organism evidence="13 14">
    <name type="scientific">Acanthoscelides obtectus</name>
    <name type="common">Bean weevil</name>
    <name type="synonym">Bruchus obtectus</name>
    <dbReference type="NCBI Taxonomy" id="200917"/>
    <lineage>
        <taxon>Eukaryota</taxon>
        <taxon>Metazoa</taxon>
        <taxon>Ecdysozoa</taxon>
        <taxon>Arthropoda</taxon>
        <taxon>Hexapoda</taxon>
        <taxon>Insecta</taxon>
        <taxon>Pterygota</taxon>
        <taxon>Neoptera</taxon>
        <taxon>Endopterygota</taxon>
        <taxon>Coleoptera</taxon>
        <taxon>Polyphaga</taxon>
        <taxon>Cucujiformia</taxon>
        <taxon>Chrysomeloidea</taxon>
        <taxon>Chrysomelidae</taxon>
        <taxon>Bruchinae</taxon>
        <taxon>Bruchini</taxon>
        <taxon>Acanthoscelides</taxon>
    </lineage>
</organism>
<keyword evidence="5 12" id="KW-0436">Ligase</keyword>
<keyword evidence="14" id="KW-1185">Reference proteome</keyword>
<keyword evidence="8 12" id="KW-0648">Protein biosynthesis</keyword>
<dbReference type="InterPro" id="IPR002307">
    <property type="entry name" value="Tyr-tRNA-ligase"/>
</dbReference>
<dbReference type="InterPro" id="IPR002305">
    <property type="entry name" value="aa-tRNA-synth_Ic"/>
</dbReference>
<comment type="subcellular location">
    <subcellularLocation>
        <location evidence="1">Cytoplasm</location>
    </subcellularLocation>
</comment>
<dbReference type="EMBL" id="CAKOFQ010008308">
    <property type="protein sequence ID" value="CAH2013291.1"/>
    <property type="molecule type" value="Genomic_DNA"/>
</dbReference>
<comment type="catalytic activity">
    <reaction evidence="11 12">
        <text>tRNA(Tyr) + L-tyrosine + ATP = L-tyrosyl-tRNA(Tyr) + AMP + diphosphate + H(+)</text>
        <dbReference type="Rhea" id="RHEA:10220"/>
        <dbReference type="Rhea" id="RHEA-COMP:9706"/>
        <dbReference type="Rhea" id="RHEA-COMP:9707"/>
        <dbReference type="ChEBI" id="CHEBI:15378"/>
        <dbReference type="ChEBI" id="CHEBI:30616"/>
        <dbReference type="ChEBI" id="CHEBI:33019"/>
        <dbReference type="ChEBI" id="CHEBI:58315"/>
        <dbReference type="ChEBI" id="CHEBI:78442"/>
        <dbReference type="ChEBI" id="CHEBI:78536"/>
        <dbReference type="ChEBI" id="CHEBI:456215"/>
        <dbReference type="EC" id="6.1.1.1"/>
    </reaction>
</comment>
<dbReference type="GO" id="GO:0005737">
    <property type="term" value="C:cytoplasm"/>
    <property type="evidence" value="ECO:0007669"/>
    <property type="project" value="UniProtKB-SubCell"/>
</dbReference>
<evidence type="ECO:0000313" key="13">
    <source>
        <dbReference type="EMBL" id="CAH2013291.1"/>
    </source>
</evidence>
<dbReference type="AlphaFoldDB" id="A0A9P0Q755"/>
<evidence type="ECO:0000256" key="11">
    <source>
        <dbReference type="ARBA" id="ARBA00048248"/>
    </source>
</evidence>
<evidence type="ECO:0000313" key="14">
    <source>
        <dbReference type="Proteomes" id="UP001152888"/>
    </source>
</evidence>
<reference evidence="13" key="1">
    <citation type="submission" date="2022-03" db="EMBL/GenBank/DDBJ databases">
        <authorList>
            <person name="Sayadi A."/>
        </authorList>
    </citation>
    <scope>NUCLEOTIDE SEQUENCE</scope>
</reference>
<proteinExistence type="inferred from homology"/>
<evidence type="ECO:0000256" key="7">
    <source>
        <dbReference type="ARBA" id="ARBA00022840"/>
    </source>
</evidence>
<evidence type="ECO:0000256" key="5">
    <source>
        <dbReference type="ARBA" id="ARBA00022598"/>
    </source>
</evidence>
<dbReference type="PRINTS" id="PR01040">
    <property type="entry name" value="TRNASYNTHTYR"/>
</dbReference>
<gene>
    <name evidence="13" type="ORF">ACAOBT_LOCUS33382</name>
</gene>
<evidence type="ECO:0000256" key="2">
    <source>
        <dbReference type="ARBA" id="ARBA00005594"/>
    </source>
</evidence>
<evidence type="ECO:0000256" key="3">
    <source>
        <dbReference type="ARBA" id="ARBA00013160"/>
    </source>
</evidence>
<dbReference type="PANTHER" id="PTHR46264">
    <property type="entry name" value="TYROSINE-TRNA LIGASE"/>
    <property type="match status" value="1"/>
</dbReference>
<evidence type="ECO:0000256" key="4">
    <source>
        <dbReference type="ARBA" id="ARBA00022490"/>
    </source>
</evidence>
<comment type="similarity">
    <text evidence="2 12">Belongs to the class-I aminoacyl-tRNA synthetase family.</text>
</comment>
<evidence type="ECO:0000256" key="1">
    <source>
        <dbReference type="ARBA" id="ARBA00004496"/>
    </source>
</evidence>
<evidence type="ECO:0000256" key="10">
    <source>
        <dbReference type="ARBA" id="ARBA00033323"/>
    </source>
</evidence>
<evidence type="ECO:0000256" key="12">
    <source>
        <dbReference type="RuleBase" id="RU361234"/>
    </source>
</evidence>
<dbReference type="InterPro" id="IPR050489">
    <property type="entry name" value="Tyr-tRNA_synthase"/>
</dbReference>
<dbReference type="InterPro" id="IPR014729">
    <property type="entry name" value="Rossmann-like_a/b/a_fold"/>
</dbReference>
<dbReference type="PANTHER" id="PTHR46264:SF4">
    <property type="entry name" value="TYROSINE--TRNA LIGASE, CYTOPLASMIC"/>
    <property type="match status" value="1"/>
</dbReference>
<dbReference type="Pfam" id="PF00579">
    <property type="entry name" value="tRNA-synt_1b"/>
    <property type="match status" value="1"/>
</dbReference>
<comment type="caution">
    <text evidence="13">The sequence shown here is derived from an EMBL/GenBank/DDBJ whole genome shotgun (WGS) entry which is preliminary data.</text>
</comment>
<dbReference type="GO" id="GO:0006437">
    <property type="term" value="P:tyrosyl-tRNA aminoacylation"/>
    <property type="evidence" value="ECO:0007669"/>
    <property type="project" value="InterPro"/>
</dbReference>
<evidence type="ECO:0000256" key="8">
    <source>
        <dbReference type="ARBA" id="ARBA00022917"/>
    </source>
</evidence>
<keyword evidence="4" id="KW-0963">Cytoplasm</keyword>
<dbReference type="EC" id="6.1.1.1" evidence="3 12"/>
<dbReference type="Gene3D" id="3.40.50.620">
    <property type="entry name" value="HUPs"/>
    <property type="match status" value="1"/>
</dbReference>
<keyword evidence="9 12" id="KW-0030">Aminoacyl-tRNA synthetase</keyword>
<keyword evidence="6 12" id="KW-0547">Nucleotide-binding</keyword>
<name>A0A9P0Q755_ACAOB</name>
<dbReference type="SUPFAM" id="SSF52374">
    <property type="entry name" value="Nucleotidylyl transferase"/>
    <property type="match status" value="1"/>
</dbReference>
<evidence type="ECO:0000256" key="6">
    <source>
        <dbReference type="ARBA" id="ARBA00022741"/>
    </source>
</evidence>
<dbReference type="GO" id="GO:0004831">
    <property type="term" value="F:tyrosine-tRNA ligase activity"/>
    <property type="evidence" value="ECO:0007669"/>
    <property type="project" value="UniProtKB-EC"/>
</dbReference>